<dbReference type="GO" id="GO:0005737">
    <property type="term" value="C:cytoplasm"/>
    <property type="evidence" value="ECO:0007669"/>
    <property type="project" value="TreeGrafter"/>
</dbReference>
<feature type="compositionally biased region" description="Polar residues" evidence="1">
    <location>
        <begin position="67"/>
        <end position="77"/>
    </location>
</feature>
<dbReference type="PANTHER" id="PTHR28307:SF2">
    <property type="entry name" value="PROTEIN PAL1"/>
    <property type="match status" value="1"/>
</dbReference>
<dbReference type="PANTHER" id="PTHR28307">
    <property type="entry name" value="PROTEIN PAL1"/>
    <property type="match status" value="1"/>
</dbReference>
<feature type="compositionally biased region" description="Basic and acidic residues" evidence="1">
    <location>
        <begin position="445"/>
        <end position="462"/>
    </location>
</feature>
<evidence type="ECO:0000256" key="1">
    <source>
        <dbReference type="SAM" id="MobiDB-lite"/>
    </source>
</evidence>
<reference evidence="2" key="1">
    <citation type="submission" date="2023-11" db="EMBL/GenBank/DDBJ databases">
        <authorList>
            <person name="Alioto T."/>
            <person name="Alioto T."/>
            <person name="Gomez Garrido J."/>
        </authorList>
    </citation>
    <scope>NUCLEOTIDE SEQUENCE</scope>
</reference>
<feature type="region of interest" description="Disordered" evidence="1">
    <location>
        <begin position="1"/>
        <end position="228"/>
    </location>
</feature>
<evidence type="ECO:0000313" key="2">
    <source>
        <dbReference type="EMBL" id="CAK4028923.1"/>
    </source>
</evidence>
<evidence type="ECO:0000313" key="3">
    <source>
        <dbReference type="Proteomes" id="UP001296104"/>
    </source>
</evidence>
<accession>A0AAI8Z067</accession>
<dbReference type="InterPro" id="IPR013226">
    <property type="entry name" value="Pal1"/>
</dbReference>
<feature type="region of interest" description="Disordered" evidence="1">
    <location>
        <begin position="338"/>
        <end position="525"/>
    </location>
</feature>
<dbReference type="Proteomes" id="UP001296104">
    <property type="component" value="Unassembled WGS sequence"/>
</dbReference>
<keyword evidence="3" id="KW-1185">Reference proteome</keyword>
<dbReference type="Pfam" id="PF08316">
    <property type="entry name" value="Pal1"/>
    <property type="match status" value="1"/>
</dbReference>
<name>A0AAI8Z067_9PEZI</name>
<feature type="compositionally biased region" description="Basic and acidic residues" evidence="1">
    <location>
        <begin position="153"/>
        <end position="221"/>
    </location>
</feature>
<feature type="compositionally biased region" description="Polar residues" evidence="1">
    <location>
        <begin position="465"/>
        <end position="482"/>
    </location>
</feature>
<dbReference type="EMBL" id="CAVMBE010000032">
    <property type="protein sequence ID" value="CAK4028923.1"/>
    <property type="molecule type" value="Genomic_DNA"/>
</dbReference>
<gene>
    <name evidence="2" type="ORF">LECACI_7A005201</name>
</gene>
<protein>
    <submittedName>
        <fullName evidence="2">Pal1 cell morphology</fullName>
    </submittedName>
</protein>
<organism evidence="2 3">
    <name type="scientific">Lecanosticta acicola</name>
    <dbReference type="NCBI Taxonomy" id="111012"/>
    <lineage>
        <taxon>Eukaryota</taxon>
        <taxon>Fungi</taxon>
        <taxon>Dikarya</taxon>
        <taxon>Ascomycota</taxon>
        <taxon>Pezizomycotina</taxon>
        <taxon>Dothideomycetes</taxon>
        <taxon>Dothideomycetidae</taxon>
        <taxon>Mycosphaerellales</taxon>
        <taxon>Mycosphaerellaceae</taxon>
        <taxon>Lecanosticta</taxon>
    </lineage>
</organism>
<proteinExistence type="predicted"/>
<dbReference type="AlphaFoldDB" id="A0AAI8Z067"/>
<comment type="caution">
    <text evidence="2">The sequence shown here is derived from an EMBL/GenBank/DDBJ whole genome shotgun (WGS) entry which is preliminary data.</text>
</comment>
<feature type="compositionally biased region" description="Low complexity" evidence="1">
    <location>
        <begin position="14"/>
        <end position="27"/>
    </location>
</feature>
<sequence>MAFANSTAPDRQHPPLGLSLNLSSNNPYNRFGGAPSPRISPSNNPWAEAAPSARPTSTNPFLDASEMTPSTTPSNNRAAGDIITDRRANNGNNRGIPDDIFGELSLLDKPLVNGASAQNSAPNRPPPGYRPRGPEDRRGPPPPRPAGGPNSPVKREGRHPQLQRRASESSVLEKERRPRMDRDRRERPERTESEERRRRERRREREERHKREKDKVRSGEKRTRKPQGLDIIDKLDVTGIYGQGLFHHDGPFDACNPHRNAKKDRRAPMQAFPVGSANMALGGAGPLRSRLDLDKFHGRGVEGFNDFSTTRKTDTAIIDPLQRTEPVHGDESYGLGTSTFLEGAPATRSALQRRDSEDPVMEGAGGGGPGLSRKKSIAQRFRGMSGSRRNAPGMQSPEARYGSSDLDAPGSAHPQIKAISAGGVQRTRYNKENEVNPFENDYEAAFDKKGTEIRIAEQDRPSLGRPQTSGSPLTRSRTSEANVPTRIRRSNEEERRANGGSGSGGGFLSRMRSLKGGPRRARNEA</sequence>